<feature type="transmembrane region" description="Helical" evidence="1">
    <location>
        <begin position="45"/>
        <end position="70"/>
    </location>
</feature>
<organism evidence="2 3">
    <name type="scientific">secondary endosymbiont of Ctenarytaina eucalypti</name>
    <dbReference type="NCBI Taxonomy" id="1199245"/>
    <lineage>
        <taxon>Bacteria</taxon>
        <taxon>Pseudomonadati</taxon>
        <taxon>Pseudomonadota</taxon>
        <taxon>Gammaproteobacteria</taxon>
        <taxon>Enterobacterales</taxon>
        <taxon>Enterobacteriaceae</taxon>
        <taxon>aphid secondary symbionts</taxon>
    </lineage>
</organism>
<gene>
    <name evidence="2" type="ORF">A359_06230</name>
</gene>
<keyword evidence="1" id="KW-0812">Transmembrane</keyword>
<protein>
    <submittedName>
        <fullName evidence="2">Uncharacterized protein</fullName>
    </submittedName>
</protein>
<evidence type="ECO:0000256" key="1">
    <source>
        <dbReference type="SAM" id="Phobius"/>
    </source>
</evidence>
<dbReference type="HOGENOM" id="CLU_2071493_0_0_6"/>
<dbReference type="AlphaFoldDB" id="J3TXP7"/>
<dbReference type="KEGG" id="sect:A359_06230"/>
<keyword evidence="1" id="KW-1133">Transmembrane helix</keyword>
<evidence type="ECO:0000313" key="3">
    <source>
        <dbReference type="Proteomes" id="UP000003936"/>
    </source>
</evidence>
<name>J3TXP7_9ENTR</name>
<keyword evidence="1" id="KW-0472">Membrane</keyword>
<proteinExistence type="predicted"/>
<dbReference type="EMBL" id="CP003546">
    <property type="protein sequence ID" value="AFP85010.1"/>
    <property type="molecule type" value="Genomic_DNA"/>
</dbReference>
<keyword evidence="3" id="KW-1185">Reference proteome</keyword>
<sequence length="118" mass="13923">MLFLNTQYRSIFMMMLEKIHVATKRALALSEIVKSITFVSRMPQFNLFCFFLGTTLKCSGYIFYLINIRIISNMMLLNKKKIFNNLPSKKGCFKLMLAIFWLLNSFIQCRQCTKNSYC</sequence>
<dbReference type="Proteomes" id="UP000003936">
    <property type="component" value="Chromosome"/>
</dbReference>
<evidence type="ECO:0000313" key="2">
    <source>
        <dbReference type="EMBL" id="AFP85010.1"/>
    </source>
</evidence>
<accession>J3TXP7</accession>
<reference evidence="2 3" key="1">
    <citation type="journal article" date="2012" name="Mol. Biol. Evol.">
        <title>Genome reduction and co-evolution between the primary and secondary bacterial symbionts of psyllids.</title>
        <authorList>
            <person name="Sloan D.B."/>
            <person name="Moran N.A."/>
        </authorList>
    </citation>
    <scope>NUCLEOTIDE SEQUENCE [LARGE SCALE GENOMIC DNA]</scope>
    <source>
        <strain evidence="2">Ceuc_S</strain>
    </source>
</reference>